<comment type="caution">
    <text evidence="1">The sequence shown here is derived from an EMBL/GenBank/DDBJ whole genome shotgun (WGS) entry which is preliminary data.</text>
</comment>
<reference evidence="1 2" key="1">
    <citation type="submission" date="2018-02" db="EMBL/GenBank/DDBJ databases">
        <title>Draft genome of wild Prunus yedoensis var. nudiflora.</title>
        <authorList>
            <person name="Baek S."/>
            <person name="Kim J.-H."/>
            <person name="Choi K."/>
            <person name="Kim G.-B."/>
            <person name="Cho A."/>
            <person name="Jang H."/>
            <person name="Shin C.-H."/>
            <person name="Yu H.-J."/>
            <person name="Mun J.-H."/>
        </authorList>
    </citation>
    <scope>NUCLEOTIDE SEQUENCE [LARGE SCALE GENOMIC DNA]</scope>
    <source>
        <strain evidence="2">cv. Jeju island</strain>
        <tissue evidence="1">Leaf</tissue>
    </source>
</reference>
<sequence>MGSARVLLKAIAKIPSKSLPLVIVVSGNLRTCCKYSLVSIMPTRFSANQFSSSVVEPLNPPFIIESIMENSAATSPDICRFCAGLWPASQKKKKTKTMTYKTLTELRRSTGKEET</sequence>
<dbReference type="Proteomes" id="UP000250321">
    <property type="component" value="Unassembled WGS sequence"/>
</dbReference>
<dbReference type="EMBL" id="PJQY01000064">
    <property type="protein sequence ID" value="PQQ19516.1"/>
    <property type="molecule type" value="Genomic_DNA"/>
</dbReference>
<name>A0A315AZ47_PRUYE</name>
<dbReference type="AlphaFoldDB" id="A0A315AZ47"/>
<evidence type="ECO:0000313" key="2">
    <source>
        <dbReference type="Proteomes" id="UP000250321"/>
    </source>
</evidence>
<proteinExistence type="predicted"/>
<protein>
    <submittedName>
        <fullName evidence="1">Uncharacterized protein</fullName>
    </submittedName>
</protein>
<keyword evidence="2" id="KW-1185">Reference proteome</keyword>
<accession>A0A315AZ47</accession>
<evidence type="ECO:0000313" key="1">
    <source>
        <dbReference type="EMBL" id="PQQ19516.1"/>
    </source>
</evidence>
<organism evidence="1 2">
    <name type="scientific">Prunus yedoensis var. nudiflora</name>
    <dbReference type="NCBI Taxonomy" id="2094558"/>
    <lineage>
        <taxon>Eukaryota</taxon>
        <taxon>Viridiplantae</taxon>
        <taxon>Streptophyta</taxon>
        <taxon>Embryophyta</taxon>
        <taxon>Tracheophyta</taxon>
        <taxon>Spermatophyta</taxon>
        <taxon>Magnoliopsida</taxon>
        <taxon>eudicotyledons</taxon>
        <taxon>Gunneridae</taxon>
        <taxon>Pentapetalae</taxon>
        <taxon>rosids</taxon>
        <taxon>fabids</taxon>
        <taxon>Rosales</taxon>
        <taxon>Rosaceae</taxon>
        <taxon>Amygdaloideae</taxon>
        <taxon>Amygdaleae</taxon>
        <taxon>Prunus</taxon>
    </lineage>
</organism>
<gene>
    <name evidence="1" type="ORF">Pyn_12125</name>
</gene>